<protein>
    <recommendedName>
        <fullName evidence="7">CNH domain-containing protein</fullName>
    </recommendedName>
</protein>
<sequence length="1030" mass="115374">MGRIAYDVKELVRASPVKIASVTCWGYQLLIACIDGSLRIYAPESDGSDPRNTQAQESRTDPFPAIRISDTFVLQKTLIGFSKRPITSMTVVQQKNLLITLSDAIIVHKLPGLDTVAFLTNSKGSSLYAWDEKQGLLCAVRQKRLIIYQHNGGHEFLEMKELNAPDVVKCIAWCGESVCLGIRREYVLLNTATGLSTEIFSCGPIASPFVIPIPNGLLLGKDNVGVLVDNNAKLTFPGGVTWSEIPNLVVVNYPYALAWLSRFIEIRYLHPPCSLVQMIPLRDLQLLPLGNHVVVSGPQVIVSSDHAVHALLSVPLGAQIVQLIASQSFKEALDLCKLLPQEDAALRANKEDDIHRRYGQFLFEQKDYAESLHHFAASLMDLTEVLSFFPTIHLPKFYRSIERPQFLSHTEYDAGDESSQMSNEWEETENVENGYSFSKRDTIAAMSALVAYLTSKRTSIVSRAEAEDTDAAVAALVNDTGSATGLQEKYAKFSAKVHESSARRENLYGSKEMAILLDTALVQAYLFSEQASEALKLLAKPNYCDVEACEAMMAQGAYFKELLQLYKYNQMHHKVLDLLNQMVESRESVEGPQMATEQVGSEEIVEYLKRLGGQDPYLILEASVWLLKTCPGKALDAYTSMDPPLPPETVNKFLKEKFPDVQVLYLEHLMRYFSDHFTPGLQNELVNIYLNKVLEERSKLQEQGSWDEHMHTDVRQKLLAVLKNSTGYSGENLLKRLPADGLYEERAGLLGRLGQHQLALTLYAHKLHDSSLALKYCDDVFATTKNINNGSSNLTTKRPALNIYLTLLQVYLKPAAAVREYDRSVAGLSLPNKLTNHRTSVAHRTKGHVARKVAQIEGADDNRHYISSESTPDSGKSDGEENWQHNTSIGTIDRERSDQEAEKMMLDEALEMLSCRWDRIDGAQALTLLPANTKLERLYSFLEPLIRKASEERRNLAVIKSLRQSESLQVQEELQKCRKRAVKITNENACSICKKKIGASVFAVYPTGTVVHFVCYKDQKARNPSVNIYK</sequence>
<dbReference type="InterPro" id="IPR000547">
    <property type="entry name" value="Clathrin_H-chain/VPS_repeat"/>
</dbReference>
<evidence type="ECO:0000256" key="1">
    <source>
        <dbReference type="ARBA" id="ARBA00004496"/>
    </source>
</evidence>
<feature type="domain" description="CNH" evidence="7">
    <location>
        <begin position="16"/>
        <end position="294"/>
    </location>
</feature>
<gene>
    <name evidence="8" type="ORF">KP509_17G019800</name>
</gene>
<dbReference type="Proteomes" id="UP000825935">
    <property type="component" value="Chromosome 17"/>
</dbReference>
<dbReference type="Pfam" id="PF10367">
    <property type="entry name" value="zf-Vps39_C"/>
    <property type="match status" value="1"/>
</dbReference>
<dbReference type="InterPro" id="IPR001180">
    <property type="entry name" value="CNH_dom"/>
</dbReference>
<dbReference type="AlphaFoldDB" id="A0A8T2SSM0"/>
<keyword evidence="2" id="KW-0813">Transport</keyword>
<dbReference type="InterPro" id="IPR032914">
    <property type="entry name" value="Vam6/VPS39/TRAP1"/>
</dbReference>
<dbReference type="GO" id="GO:0016020">
    <property type="term" value="C:membrane"/>
    <property type="evidence" value="ECO:0007669"/>
    <property type="project" value="TreeGrafter"/>
</dbReference>
<reference evidence="8" key="1">
    <citation type="submission" date="2021-08" db="EMBL/GenBank/DDBJ databases">
        <title>WGS assembly of Ceratopteris richardii.</title>
        <authorList>
            <person name="Marchant D.B."/>
            <person name="Chen G."/>
            <person name="Jenkins J."/>
            <person name="Shu S."/>
            <person name="Leebens-Mack J."/>
            <person name="Grimwood J."/>
            <person name="Schmutz J."/>
            <person name="Soltis P."/>
            <person name="Soltis D."/>
            <person name="Chen Z.-H."/>
        </authorList>
    </citation>
    <scope>NUCLEOTIDE SEQUENCE</scope>
    <source>
        <strain evidence="8">Whitten #5841</strain>
        <tissue evidence="8">Leaf</tissue>
    </source>
</reference>
<dbReference type="PROSITE" id="PS50236">
    <property type="entry name" value="CHCR"/>
    <property type="match status" value="1"/>
</dbReference>
<dbReference type="Pfam" id="PF00780">
    <property type="entry name" value="CNH"/>
    <property type="match status" value="1"/>
</dbReference>
<dbReference type="Pfam" id="PF10366">
    <property type="entry name" value="Vps39_1"/>
    <property type="match status" value="1"/>
</dbReference>
<dbReference type="OMA" id="EEYCNQV"/>
<evidence type="ECO:0000259" key="7">
    <source>
        <dbReference type="PROSITE" id="PS50219"/>
    </source>
</evidence>
<dbReference type="EMBL" id="CM035422">
    <property type="protein sequence ID" value="KAH7372762.1"/>
    <property type="molecule type" value="Genomic_DNA"/>
</dbReference>
<evidence type="ECO:0000256" key="6">
    <source>
        <dbReference type="SAM" id="MobiDB-lite"/>
    </source>
</evidence>
<proteinExistence type="predicted"/>
<organism evidence="8 9">
    <name type="scientific">Ceratopteris richardii</name>
    <name type="common">Triangle waterfern</name>
    <dbReference type="NCBI Taxonomy" id="49495"/>
    <lineage>
        <taxon>Eukaryota</taxon>
        <taxon>Viridiplantae</taxon>
        <taxon>Streptophyta</taxon>
        <taxon>Embryophyta</taxon>
        <taxon>Tracheophyta</taxon>
        <taxon>Polypodiopsida</taxon>
        <taxon>Polypodiidae</taxon>
        <taxon>Polypodiales</taxon>
        <taxon>Pteridineae</taxon>
        <taxon>Pteridaceae</taxon>
        <taxon>Parkerioideae</taxon>
        <taxon>Ceratopteris</taxon>
    </lineage>
</organism>
<dbReference type="GO" id="GO:0034058">
    <property type="term" value="P:endosomal vesicle fusion"/>
    <property type="evidence" value="ECO:0007669"/>
    <property type="project" value="TreeGrafter"/>
</dbReference>
<dbReference type="GO" id="GO:0006886">
    <property type="term" value="P:intracellular protein transport"/>
    <property type="evidence" value="ECO:0007669"/>
    <property type="project" value="UniProtKB-UniRule"/>
</dbReference>
<keyword evidence="3" id="KW-0963">Cytoplasm</keyword>
<dbReference type="SUPFAM" id="SSF50978">
    <property type="entry name" value="WD40 repeat-like"/>
    <property type="match status" value="1"/>
</dbReference>
<dbReference type="PANTHER" id="PTHR12894">
    <property type="entry name" value="CNH DOMAIN CONTAINING"/>
    <property type="match status" value="1"/>
</dbReference>
<dbReference type="InterPro" id="IPR019452">
    <property type="entry name" value="VPS39/TGF_beta_rcpt-assoc_1"/>
</dbReference>
<dbReference type="PROSITE" id="PS50219">
    <property type="entry name" value="CNH"/>
    <property type="match status" value="1"/>
</dbReference>
<comment type="subcellular location">
    <subcellularLocation>
        <location evidence="1">Cytoplasm</location>
    </subcellularLocation>
</comment>
<dbReference type="GO" id="GO:0006914">
    <property type="term" value="P:autophagy"/>
    <property type="evidence" value="ECO:0007669"/>
    <property type="project" value="TreeGrafter"/>
</dbReference>
<dbReference type="GO" id="GO:0005737">
    <property type="term" value="C:cytoplasm"/>
    <property type="evidence" value="ECO:0007669"/>
    <property type="project" value="UniProtKB-SubCell"/>
</dbReference>
<evidence type="ECO:0000256" key="5">
    <source>
        <dbReference type="PROSITE-ProRule" id="PRU01006"/>
    </source>
</evidence>
<dbReference type="InterPro" id="IPR036322">
    <property type="entry name" value="WD40_repeat_dom_sf"/>
</dbReference>
<evidence type="ECO:0000256" key="4">
    <source>
        <dbReference type="ARBA" id="ARBA00022927"/>
    </source>
</evidence>
<keyword evidence="4" id="KW-0653">Protein transport</keyword>
<evidence type="ECO:0000313" key="8">
    <source>
        <dbReference type="EMBL" id="KAH7372762.1"/>
    </source>
</evidence>
<feature type="region of interest" description="Disordered" evidence="6">
    <location>
        <begin position="860"/>
        <end position="898"/>
    </location>
</feature>
<dbReference type="PROSITE" id="PS51257">
    <property type="entry name" value="PROKAR_LIPOPROTEIN"/>
    <property type="match status" value="1"/>
</dbReference>
<dbReference type="PANTHER" id="PTHR12894:SF27">
    <property type="entry name" value="TRANSFORMING GROWTH FACTOR-BETA RECEPTOR-ASSOCIATED PROTEIN 1"/>
    <property type="match status" value="1"/>
</dbReference>
<feature type="repeat" description="CHCR" evidence="5">
    <location>
        <begin position="637"/>
        <end position="802"/>
    </location>
</feature>
<keyword evidence="9" id="KW-1185">Reference proteome</keyword>
<evidence type="ECO:0000256" key="2">
    <source>
        <dbReference type="ARBA" id="ARBA00022448"/>
    </source>
</evidence>
<comment type="caution">
    <text evidence="8">The sequence shown here is derived from an EMBL/GenBank/DDBJ whole genome shotgun (WGS) entry which is preliminary data.</text>
</comment>
<dbReference type="OrthoDB" id="5325112at2759"/>
<evidence type="ECO:0000313" key="9">
    <source>
        <dbReference type="Proteomes" id="UP000825935"/>
    </source>
</evidence>
<dbReference type="InterPro" id="IPR019453">
    <property type="entry name" value="VPS39/TGFA1_Znf"/>
</dbReference>
<evidence type="ECO:0000256" key="3">
    <source>
        <dbReference type="ARBA" id="ARBA00022490"/>
    </source>
</evidence>
<accession>A0A8T2SSM0</accession>
<name>A0A8T2SSM0_CERRI</name>